<protein>
    <submittedName>
        <fullName evidence="1">Uncharacterized protein</fullName>
    </submittedName>
</protein>
<name>U9TXC8_RHIID</name>
<reference evidence="1" key="1">
    <citation type="submission" date="2013-07" db="EMBL/GenBank/DDBJ databases">
        <title>The genome of an arbuscular mycorrhizal fungus provides insights into the evolution of the oldest plant symbiosis.</title>
        <authorList>
            <consortium name="DOE Joint Genome Institute"/>
            <person name="Tisserant E."/>
            <person name="Malbreil M."/>
            <person name="Kuo A."/>
            <person name="Kohler A."/>
            <person name="Symeonidi A."/>
            <person name="Balestrini R."/>
            <person name="Charron P."/>
            <person name="Duensing N."/>
            <person name="Frei-dit-Frey N."/>
            <person name="Gianinazzi-Pearson V."/>
            <person name="Gilbert B."/>
            <person name="Handa Y."/>
            <person name="Hijri M."/>
            <person name="Kaul R."/>
            <person name="Kawaguchi M."/>
            <person name="Krajinski F."/>
            <person name="Lammers P."/>
            <person name="Lapierre D."/>
            <person name="Masclaux F.G."/>
            <person name="Murat C."/>
            <person name="Morin E."/>
            <person name="Ndikumana S."/>
            <person name="Pagni M."/>
            <person name="Petitpierre D."/>
            <person name="Requena N."/>
            <person name="Rosikiewicz P."/>
            <person name="Riley R."/>
            <person name="Saito K."/>
            <person name="San Clemente H."/>
            <person name="Shapiro H."/>
            <person name="van Tuinen D."/>
            <person name="Becard G."/>
            <person name="Bonfante P."/>
            <person name="Paszkowski U."/>
            <person name="Shachar-Hill Y."/>
            <person name="Young J.P."/>
            <person name="Sanders I.R."/>
            <person name="Henrissat B."/>
            <person name="Rensing S.A."/>
            <person name="Grigoriev I.V."/>
            <person name="Corradi N."/>
            <person name="Roux C."/>
            <person name="Martin F."/>
        </authorList>
    </citation>
    <scope>NUCLEOTIDE SEQUENCE</scope>
    <source>
        <strain evidence="1">DAOM 197198</strain>
    </source>
</reference>
<organism evidence="1">
    <name type="scientific">Rhizophagus irregularis (strain DAOM 181602 / DAOM 197198 / MUCL 43194)</name>
    <name type="common">Arbuscular mycorrhizal fungus</name>
    <name type="synonym">Glomus intraradices</name>
    <dbReference type="NCBI Taxonomy" id="747089"/>
    <lineage>
        <taxon>Eukaryota</taxon>
        <taxon>Fungi</taxon>
        <taxon>Fungi incertae sedis</taxon>
        <taxon>Mucoromycota</taxon>
        <taxon>Glomeromycotina</taxon>
        <taxon>Glomeromycetes</taxon>
        <taxon>Glomerales</taxon>
        <taxon>Glomeraceae</taxon>
        <taxon>Rhizophagus</taxon>
    </lineage>
</organism>
<accession>U9TXC8</accession>
<dbReference type="EMBL" id="KI285310">
    <property type="protein sequence ID" value="ESA12067.1"/>
    <property type="molecule type" value="Genomic_DNA"/>
</dbReference>
<evidence type="ECO:0000313" key="1">
    <source>
        <dbReference type="EMBL" id="ESA12067.1"/>
    </source>
</evidence>
<gene>
    <name evidence="1" type="ORF">GLOINDRAFT_27557</name>
</gene>
<proteinExistence type="predicted"/>
<dbReference type="AlphaFoldDB" id="U9TXC8"/>
<dbReference type="HOGENOM" id="CLU_3015340_0_0_1"/>
<sequence length="56" mass="6589">MDYASEGSLRPNLQIIWSLWIMQIIGIRSFGDIIEDWIYLSDEKKIEDNPNYGIRA</sequence>